<gene>
    <name evidence="3" type="ORF">SLOPH_1441</name>
</gene>
<dbReference type="VEuPathDB" id="MicrosporidiaDB:SLOPH_1441"/>
<dbReference type="GO" id="GO:0043812">
    <property type="term" value="F:phosphatidylinositol-4-phosphate phosphatase activity"/>
    <property type="evidence" value="ECO:0007669"/>
    <property type="project" value="TreeGrafter"/>
</dbReference>
<dbReference type="Proteomes" id="UP000014978">
    <property type="component" value="Unassembled WGS sequence"/>
</dbReference>
<evidence type="ECO:0000313" key="4">
    <source>
        <dbReference type="Proteomes" id="UP000014978"/>
    </source>
</evidence>
<dbReference type="OrthoDB" id="405996at2759"/>
<dbReference type="PROSITE" id="PS50275">
    <property type="entry name" value="SAC"/>
    <property type="match status" value="1"/>
</dbReference>
<accession>S7W9C4</accession>
<dbReference type="Pfam" id="PF02383">
    <property type="entry name" value="Syja_N"/>
    <property type="match status" value="1"/>
</dbReference>
<dbReference type="GO" id="GO:0046856">
    <property type="term" value="P:phosphatidylinositol dephosphorylation"/>
    <property type="evidence" value="ECO:0007669"/>
    <property type="project" value="TreeGrafter"/>
</dbReference>
<feature type="transmembrane region" description="Helical" evidence="1">
    <location>
        <begin position="497"/>
        <end position="520"/>
    </location>
</feature>
<dbReference type="InterPro" id="IPR002013">
    <property type="entry name" value="SAC_dom"/>
</dbReference>
<keyword evidence="1" id="KW-0812">Transmembrane</keyword>
<keyword evidence="1" id="KW-1133">Transmembrane helix</keyword>
<comment type="caution">
    <text evidence="3">The sequence shown here is derived from an EMBL/GenBank/DDBJ whole genome shotgun (WGS) entry which is preliminary data.</text>
</comment>
<evidence type="ECO:0000259" key="2">
    <source>
        <dbReference type="PROSITE" id="PS50275"/>
    </source>
</evidence>
<dbReference type="PANTHER" id="PTHR45662:SF2">
    <property type="entry name" value="PHOSPHATIDYLINOSITOL-3-PHOSPHATASE SAC1"/>
    <property type="match status" value="1"/>
</dbReference>
<dbReference type="EMBL" id="ATCN01000869">
    <property type="protein sequence ID" value="EPR78327.1"/>
    <property type="molecule type" value="Genomic_DNA"/>
</dbReference>
<dbReference type="GO" id="GO:0005783">
    <property type="term" value="C:endoplasmic reticulum"/>
    <property type="evidence" value="ECO:0007669"/>
    <property type="project" value="TreeGrafter"/>
</dbReference>
<name>S7W9C4_SPRLO</name>
<dbReference type="STRING" id="1358809.S7W9C4"/>
<reference evidence="4" key="1">
    <citation type="journal article" date="2013" name="PLoS Genet.">
        <title>The genome of Spraguea lophii and the basis of host-microsporidian interactions.</title>
        <authorList>
            <person name="Campbell S.E."/>
            <person name="Williams T.A."/>
            <person name="Yousuf A."/>
            <person name="Soanes D.M."/>
            <person name="Paszkiewicz K.H."/>
            <person name="Williams B.A.P."/>
        </authorList>
    </citation>
    <scope>NUCLEOTIDE SEQUENCE [LARGE SCALE GENOMIC DNA]</scope>
    <source>
        <strain evidence="4">42_110</strain>
    </source>
</reference>
<proteinExistence type="predicted"/>
<evidence type="ECO:0000313" key="3">
    <source>
        <dbReference type="EMBL" id="EPR78327.1"/>
    </source>
</evidence>
<dbReference type="HOGENOM" id="CLU_003016_7_3_1"/>
<organism evidence="3 4">
    <name type="scientific">Spraguea lophii (strain 42_110)</name>
    <name type="common">Microsporidian parasite</name>
    <dbReference type="NCBI Taxonomy" id="1358809"/>
    <lineage>
        <taxon>Eukaryota</taxon>
        <taxon>Fungi</taxon>
        <taxon>Fungi incertae sedis</taxon>
        <taxon>Microsporidia</taxon>
        <taxon>Spragueidae</taxon>
        <taxon>Spraguea</taxon>
    </lineage>
</organism>
<feature type="transmembrane region" description="Helical" evidence="1">
    <location>
        <begin position="472"/>
        <end position="490"/>
    </location>
</feature>
<dbReference type="PANTHER" id="PTHR45662">
    <property type="entry name" value="PHOSPHATIDYLINOSITIDE PHOSPHATASE SAC1"/>
    <property type="match status" value="1"/>
</dbReference>
<dbReference type="OMA" id="ITKAQPV"/>
<feature type="domain" description="SAC" evidence="2">
    <location>
        <begin position="124"/>
        <end position="409"/>
    </location>
</feature>
<keyword evidence="4" id="KW-1185">Reference proteome</keyword>
<dbReference type="FunCoup" id="S7W9C4">
    <property type="interactions" value="335"/>
</dbReference>
<keyword evidence="1" id="KW-0472">Membrane</keyword>
<protein>
    <submittedName>
        <fullName evidence="3">Phosphoinositide polyphosphatase (Sac family)</fullName>
    </submittedName>
</protein>
<evidence type="ECO:0000256" key="1">
    <source>
        <dbReference type="SAM" id="Phobius"/>
    </source>
</evidence>
<dbReference type="AlphaFoldDB" id="S7W9C4"/>
<dbReference type="InParanoid" id="S7W9C4"/>
<sequence length="528" mass="62465">MPMYILFLIFINPMQITIKYNIEYLQISNDIQEETILLKDNSIIKNDNSIKNDNMIPSSYSSIKAYGVYGIINLYGKYLLVVKKAKKLFEIENNPVYEIERIKIIPLKSDRRDREDLRLIVDFFYIPGTYFSEYKLYNNHYNDKEDIDFILNNKLLQNFNKIFQHANTFAVKCIQGYVNLKKIKNIEIILISRRSNRSIGTRYNRRGVNNEGYAANTVETEQIVSKGNNKLYYIQLRGSIPLKWKQSIGIEYTPRIRILDAEIFSIANTLLKEKYDNIFYIKLTNTKKIERHLSTIYEIQLKKHKIDHFWFDLAKENIKNSLKNIYKLTNKIEEINNLFYNDVNKQTGIIRSNCLDSLDRTNITQYFISESALKKQLSKLNTEYNEEIKNTLKQLWIENGNNISQQYTSTPFLASGVISGKYTLLGKITDGFHSIKRYFINRFSDGRKQTSYDLITGNYIDYKNNTTNIFSIKHLLLLFFIFVTIAYHIFYKNIKMFKIVSVTMVVVFVMIYYLCFNYLMDLPDYVEK</sequence>